<dbReference type="AlphaFoldDB" id="A0A4C1X1B2"/>
<keyword evidence="2" id="KW-1185">Reference proteome</keyword>
<dbReference type="EMBL" id="BGZK01000718">
    <property type="protein sequence ID" value="GBP57526.1"/>
    <property type="molecule type" value="Genomic_DNA"/>
</dbReference>
<evidence type="ECO:0000313" key="1">
    <source>
        <dbReference type="EMBL" id="GBP57526.1"/>
    </source>
</evidence>
<comment type="caution">
    <text evidence="1">The sequence shown here is derived from an EMBL/GenBank/DDBJ whole genome shotgun (WGS) entry which is preliminary data.</text>
</comment>
<evidence type="ECO:0000313" key="2">
    <source>
        <dbReference type="Proteomes" id="UP000299102"/>
    </source>
</evidence>
<protein>
    <submittedName>
        <fullName evidence="1">Uncharacterized protein</fullName>
    </submittedName>
</protein>
<organism evidence="1 2">
    <name type="scientific">Eumeta variegata</name>
    <name type="common">Bagworm moth</name>
    <name type="synonym">Eumeta japonica</name>
    <dbReference type="NCBI Taxonomy" id="151549"/>
    <lineage>
        <taxon>Eukaryota</taxon>
        <taxon>Metazoa</taxon>
        <taxon>Ecdysozoa</taxon>
        <taxon>Arthropoda</taxon>
        <taxon>Hexapoda</taxon>
        <taxon>Insecta</taxon>
        <taxon>Pterygota</taxon>
        <taxon>Neoptera</taxon>
        <taxon>Endopterygota</taxon>
        <taxon>Lepidoptera</taxon>
        <taxon>Glossata</taxon>
        <taxon>Ditrysia</taxon>
        <taxon>Tineoidea</taxon>
        <taxon>Psychidae</taxon>
        <taxon>Oiketicinae</taxon>
        <taxon>Eumeta</taxon>
    </lineage>
</organism>
<name>A0A4C1X1B2_EUMVA</name>
<dbReference type="Proteomes" id="UP000299102">
    <property type="component" value="Unassembled WGS sequence"/>
</dbReference>
<sequence length="90" mass="9826">MPPVCQRLINSCAVSVRTAGDASRHVSTKASAVRASLARLMPNVGGPNHAHARAYTHAYRRTEIIVKSSGDLPRTSKLQDLINTRFRKMG</sequence>
<reference evidence="1 2" key="1">
    <citation type="journal article" date="2019" name="Commun. Biol.">
        <title>The bagworm genome reveals a unique fibroin gene that provides high tensile strength.</title>
        <authorList>
            <person name="Kono N."/>
            <person name="Nakamura H."/>
            <person name="Ohtoshi R."/>
            <person name="Tomita M."/>
            <person name="Numata K."/>
            <person name="Arakawa K."/>
        </authorList>
    </citation>
    <scope>NUCLEOTIDE SEQUENCE [LARGE SCALE GENOMIC DNA]</scope>
</reference>
<proteinExistence type="predicted"/>
<accession>A0A4C1X1B2</accession>
<gene>
    <name evidence="1" type="ORF">EVAR_103124_1</name>
</gene>